<dbReference type="eggNOG" id="ENOG502ZCCC">
    <property type="taxonomic scope" value="Bacteria"/>
</dbReference>
<organism evidence="1 2">
    <name type="scientific">Waddlia chondrophila (strain ATCC VR-1470 / WSU 86-1044)</name>
    <dbReference type="NCBI Taxonomy" id="716544"/>
    <lineage>
        <taxon>Bacteria</taxon>
        <taxon>Pseudomonadati</taxon>
        <taxon>Chlamydiota</taxon>
        <taxon>Chlamydiia</taxon>
        <taxon>Parachlamydiales</taxon>
        <taxon>Waddliaceae</taxon>
        <taxon>Waddlia</taxon>
    </lineage>
</organism>
<reference evidence="1 2" key="1">
    <citation type="journal article" date="2010" name="PLoS ONE">
        <title>The Waddlia genome: a window into chlamydial biology.</title>
        <authorList>
            <person name="Bertelli C."/>
            <person name="Collyn F."/>
            <person name="Croxatto A."/>
            <person name="Ruckert C."/>
            <person name="Polkinghorne A."/>
            <person name="Kebbi-Beghdadi C."/>
            <person name="Goesmann A."/>
            <person name="Vaughan L."/>
            <person name="Greub G."/>
        </authorList>
    </citation>
    <scope>NUCLEOTIDE SEQUENCE [LARGE SCALE GENOMIC DNA]</scope>
    <source>
        <strain evidence="2">ATCC VR-1470 / WSU 86-1044</strain>
    </source>
</reference>
<proteinExistence type="predicted"/>
<accession>D6YU94</accession>
<evidence type="ECO:0000313" key="1">
    <source>
        <dbReference type="EMBL" id="ADI37705.1"/>
    </source>
</evidence>
<protein>
    <submittedName>
        <fullName evidence="1">Uncharacterized protein</fullName>
    </submittedName>
</protein>
<sequence>MDIGRRALYNLIRMNWINDPTTPYERWQVEDYRSLSDSQLFHLLQGLGIPWDSEAFLLYAQSVESPEELTDLLLKDADLEPAEQDRIYLVLFEIWRRLLPDRMSLSLFSDELDHQIFMYDKGDVSTAESIQDAIANLQDLMDDHVDEGESHQQIFQLISEACANDLESFLYDYIAEQIDNDDSGYAAELVEGLDPYIGKSMWFELLKVRLLELEDPEASQEELRKLLAKAMREKELTFNLEVLAFVSQCGEKKDFNKMVRASIPLLNIEEDFQELLSICEDYYRCLDEDGKEQAVQEILNPRSYYDLSENLDPDDPGLKELLDLIK</sequence>
<dbReference type="EMBL" id="CP001928">
    <property type="protein sequence ID" value="ADI37705.1"/>
    <property type="molecule type" value="Genomic_DNA"/>
</dbReference>
<evidence type="ECO:0000313" key="2">
    <source>
        <dbReference type="Proteomes" id="UP000001505"/>
    </source>
</evidence>
<dbReference type="AlphaFoldDB" id="D6YU94"/>
<name>D6YU94_WADCW</name>
<dbReference type="Proteomes" id="UP000001505">
    <property type="component" value="Chromosome"/>
</dbReference>
<dbReference type="HOGENOM" id="CLU_849523_0_0_0"/>
<keyword evidence="2" id="KW-1185">Reference proteome</keyword>
<gene>
    <name evidence="1" type="ordered locus">wcw_0331</name>
</gene>
<dbReference type="OrthoDB" id="20980at2"/>
<dbReference type="RefSeq" id="WP_013181433.1">
    <property type="nucleotide sequence ID" value="NC_014225.1"/>
</dbReference>
<dbReference type="KEGG" id="wch:wcw_0331"/>